<reference evidence="7" key="1">
    <citation type="submission" date="2010-05" db="EMBL/GenBank/DDBJ databases">
        <title>The genome sequence of Magnaporthe poae strain ATCC 64411.</title>
        <authorList>
            <person name="Ma L.-J."/>
            <person name="Dead R."/>
            <person name="Young S."/>
            <person name="Zeng Q."/>
            <person name="Koehrsen M."/>
            <person name="Alvarado L."/>
            <person name="Berlin A."/>
            <person name="Chapman S.B."/>
            <person name="Chen Z."/>
            <person name="Freedman E."/>
            <person name="Gellesch M."/>
            <person name="Goldberg J."/>
            <person name="Griggs A."/>
            <person name="Gujja S."/>
            <person name="Heilman E.R."/>
            <person name="Heiman D."/>
            <person name="Hepburn T."/>
            <person name="Howarth C."/>
            <person name="Jen D."/>
            <person name="Larson L."/>
            <person name="Mehta T."/>
            <person name="Neiman D."/>
            <person name="Pearson M."/>
            <person name="Roberts A."/>
            <person name="Saif S."/>
            <person name="Shea T."/>
            <person name="Shenoy N."/>
            <person name="Sisk P."/>
            <person name="Stolte C."/>
            <person name="Sykes S."/>
            <person name="Walk T."/>
            <person name="White J."/>
            <person name="Yandava C."/>
            <person name="Haas B."/>
            <person name="Nusbaum C."/>
            <person name="Birren B."/>
        </authorList>
    </citation>
    <scope>NUCLEOTIDE SEQUENCE [LARGE SCALE GENOMIC DNA]</scope>
    <source>
        <strain evidence="7">ATCC 64411 / 73-15</strain>
    </source>
</reference>
<protein>
    <recommendedName>
        <fullName evidence="4">RRM domain-containing protein</fullName>
    </recommendedName>
</protein>
<evidence type="ECO:0000256" key="2">
    <source>
        <dbReference type="PROSITE-ProRule" id="PRU00176"/>
    </source>
</evidence>
<dbReference type="SMART" id="SM00360">
    <property type="entry name" value="RRM"/>
    <property type="match status" value="1"/>
</dbReference>
<name>A0A0C4E270_MAGP6</name>
<reference evidence="6" key="5">
    <citation type="submission" date="2015-06" db="UniProtKB">
        <authorList>
            <consortium name="EnsemblFungi"/>
        </authorList>
    </citation>
    <scope>IDENTIFICATION</scope>
    <source>
        <strain evidence="6">ATCC 64411</strain>
    </source>
</reference>
<dbReference type="SUPFAM" id="SSF54928">
    <property type="entry name" value="RNA-binding domain, RBD"/>
    <property type="match status" value="1"/>
</dbReference>
<feature type="domain" description="RRM" evidence="4">
    <location>
        <begin position="2"/>
        <end position="80"/>
    </location>
</feature>
<dbReference type="OMA" id="GVPNMYQ"/>
<dbReference type="EnsemblFungi" id="MAPG_06499T0">
    <property type="protein sequence ID" value="MAPG_06499T0"/>
    <property type="gene ID" value="MAPG_06499"/>
</dbReference>
<keyword evidence="7" id="KW-1185">Reference proteome</keyword>
<dbReference type="EMBL" id="GL876970">
    <property type="protein sequence ID" value="KLU87499.1"/>
    <property type="molecule type" value="Genomic_DNA"/>
</dbReference>
<sequence>MSKLFIGGLAWHTEEIILRQKFEEFGVVEEAVVVKDRDTGRSRGFGFVRYTNEEDAQRAINAMNNVEFDGRTIRVDKASDTGPRGGYGSRGGGSAAGYGGRGGGYIAPGQMTQMPYGVHPQQYQMPGQHMYAQAYGRGGYPAQVPGYGAPPAQAGAPNPYVYADPSQMPLQPGQQSQHPQQQQNAAPGGPGY</sequence>
<evidence type="ECO:0000256" key="3">
    <source>
        <dbReference type="SAM" id="MobiDB-lite"/>
    </source>
</evidence>
<reference evidence="6" key="4">
    <citation type="journal article" date="2015" name="G3 (Bethesda)">
        <title>Genome sequences of three phytopathogenic species of the Magnaporthaceae family of fungi.</title>
        <authorList>
            <person name="Okagaki L.H."/>
            <person name="Nunes C.C."/>
            <person name="Sailsbery J."/>
            <person name="Clay B."/>
            <person name="Brown D."/>
            <person name="John T."/>
            <person name="Oh Y."/>
            <person name="Young N."/>
            <person name="Fitzgerald M."/>
            <person name="Haas B.J."/>
            <person name="Zeng Q."/>
            <person name="Young S."/>
            <person name="Adiconis X."/>
            <person name="Fan L."/>
            <person name="Levin J.Z."/>
            <person name="Mitchell T.K."/>
            <person name="Okubara P.A."/>
            <person name="Farman M.L."/>
            <person name="Kohn L.M."/>
            <person name="Birren B."/>
            <person name="Ma L.-J."/>
            <person name="Dean R.A."/>
        </authorList>
    </citation>
    <scope>NUCLEOTIDE SEQUENCE</scope>
    <source>
        <strain evidence="6">ATCC 64411 / 73-15</strain>
    </source>
</reference>
<dbReference type="Gene3D" id="3.30.70.330">
    <property type="match status" value="1"/>
</dbReference>
<dbReference type="PANTHER" id="PTHR48027">
    <property type="entry name" value="HETEROGENEOUS NUCLEAR RIBONUCLEOPROTEIN 87F-RELATED"/>
    <property type="match status" value="1"/>
</dbReference>
<proteinExistence type="predicted"/>
<dbReference type="PROSITE" id="PS50102">
    <property type="entry name" value="RRM"/>
    <property type="match status" value="1"/>
</dbReference>
<gene>
    <name evidence="5" type="ORF">MAPG_06499</name>
</gene>
<dbReference type="CDD" id="cd21608">
    <property type="entry name" value="RRM2_NsCP33_like"/>
    <property type="match status" value="1"/>
</dbReference>
<dbReference type="STRING" id="644358.A0A0C4E270"/>
<dbReference type="VEuPathDB" id="FungiDB:MAPG_06499"/>
<feature type="compositionally biased region" description="Low complexity" evidence="3">
    <location>
        <begin position="171"/>
        <end position="192"/>
    </location>
</feature>
<dbReference type="Pfam" id="PF00076">
    <property type="entry name" value="RRM_1"/>
    <property type="match status" value="1"/>
</dbReference>
<evidence type="ECO:0000313" key="6">
    <source>
        <dbReference type="EnsemblFungi" id="MAPG_06499T0"/>
    </source>
</evidence>
<dbReference type="EMBL" id="ADBL01001579">
    <property type="status" value="NOT_ANNOTATED_CDS"/>
    <property type="molecule type" value="Genomic_DNA"/>
</dbReference>
<reference evidence="5" key="2">
    <citation type="submission" date="2010-05" db="EMBL/GenBank/DDBJ databases">
        <title>The Genome Sequence of Magnaporthe poae strain ATCC 64411.</title>
        <authorList>
            <consortium name="The Broad Institute Genome Sequencing Platform"/>
            <consortium name="Broad Institute Genome Sequencing Center for Infectious Disease"/>
            <person name="Ma L.-J."/>
            <person name="Dead R."/>
            <person name="Young S."/>
            <person name="Zeng Q."/>
            <person name="Koehrsen M."/>
            <person name="Alvarado L."/>
            <person name="Berlin A."/>
            <person name="Chapman S.B."/>
            <person name="Chen Z."/>
            <person name="Freedman E."/>
            <person name="Gellesch M."/>
            <person name="Goldberg J."/>
            <person name="Griggs A."/>
            <person name="Gujja S."/>
            <person name="Heilman E.R."/>
            <person name="Heiman D."/>
            <person name="Hepburn T."/>
            <person name="Howarth C."/>
            <person name="Jen D."/>
            <person name="Larson L."/>
            <person name="Mehta T."/>
            <person name="Neiman D."/>
            <person name="Pearson M."/>
            <person name="Roberts A."/>
            <person name="Saif S."/>
            <person name="Shea T."/>
            <person name="Shenoy N."/>
            <person name="Sisk P."/>
            <person name="Stolte C."/>
            <person name="Sykes S."/>
            <person name="Walk T."/>
            <person name="White J."/>
            <person name="Yandava C."/>
            <person name="Haas B."/>
            <person name="Nusbaum C."/>
            <person name="Birren B."/>
        </authorList>
    </citation>
    <scope>NUCLEOTIDE SEQUENCE</scope>
    <source>
        <strain evidence="5">ATCC 64411</strain>
    </source>
</reference>
<dbReference type="GO" id="GO:0003723">
    <property type="term" value="F:RNA binding"/>
    <property type="evidence" value="ECO:0007669"/>
    <property type="project" value="UniProtKB-UniRule"/>
</dbReference>
<accession>A0A0C4E270</accession>
<dbReference type="InterPro" id="IPR048289">
    <property type="entry name" value="RRM2_NsCP33-like"/>
</dbReference>
<evidence type="ECO:0000313" key="7">
    <source>
        <dbReference type="Proteomes" id="UP000011715"/>
    </source>
</evidence>
<dbReference type="eggNOG" id="KOG0118">
    <property type="taxonomic scope" value="Eukaryota"/>
</dbReference>
<dbReference type="InterPro" id="IPR052462">
    <property type="entry name" value="SLIRP/GR-RBP-like"/>
</dbReference>
<evidence type="ECO:0000256" key="1">
    <source>
        <dbReference type="ARBA" id="ARBA00022884"/>
    </source>
</evidence>
<feature type="region of interest" description="Disordered" evidence="3">
    <location>
        <begin position="145"/>
        <end position="192"/>
    </location>
</feature>
<evidence type="ECO:0000259" key="4">
    <source>
        <dbReference type="PROSITE" id="PS50102"/>
    </source>
</evidence>
<feature type="compositionally biased region" description="Low complexity" evidence="3">
    <location>
        <begin position="145"/>
        <end position="157"/>
    </location>
</feature>
<organism evidence="6 7">
    <name type="scientific">Magnaporthiopsis poae (strain ATCC 64411 / 73-15)</name>
    <name type="common">Kentucky bluegrass fungus</name>
    <name type="synonym">Magnaporthe poae</name>
    <dbReference type="NCBI Taxonomy" id="644358"/>
    <lineage>
        <taxon>Eukaryota</taxon>
        <taxon>Fungi</taxon>
        <taxon>Dikarya</taxon>
        <taxon>Ascomycota</taxon>
        <taxon>Pezizomycotina</taxon>
        <taxon>Sordariomycetes</taxon>
        <taxon>Sordariomycetidae</taxon>
        <taxon>Magnaporthales</taxon>
        <taxon>Magnaporthaceae</taxon>
        <taxon>Magnaporthiopsis</taxon>
    </lineage>
</organism>
<dbReference type="OrthoDB" id="439808at2759"/>
<dbReference type="InterPro" id="IPR000504">
    <property type="entry name" value="RRM_dom"/>
</dbReference>
<dbReference type="FunFam" id="3.30.70.330:FF:000684">
    <property type="entry name" value="Putative glycine-rich RNA-binding protein"/>
    <property type="match status" value="1"/>
</dbReference>
<dbReference type="Proteomes" id="UP000011715">
    <property type="component" value="Unassembled WGS sequence"/>
</dbReference>
<keyword evidence="1 2" id="KW-0694">RNA-binding</keyword>
<dbReference type="InterPro" id="IPR035979">
    <property type="entry name" value="RBD_domain_sf"/>
</dbReference>
<evidence type="ECO:0000313" key="5">
    <source>
        <dbReference type="EMBL" id="KLU87499.1"/>
    </source>
</evidence>
<dbReference type="AlphaFoldDB" id="A0A0C4E270"/>
<reference evidence="5" key="3">
    <citation type="submission" date="2011-03" db="EMBL/GenBank/DDBJ databases">
        <title>Annotation of Magnaporthe poae ATCC 64411.</title>
        <authorList>
            <person name="Ma L.-J."/>
            <person name="Dead R."/>
            <person name="Young S.K."/>
            <person name="Zeng Q."/>
            <person name="Gargeya S."/>
            <person name="Fitzgerald M."/>
            <person name="Haas B."/>
            <person name="Abouelleil A."/>
            <person name="Alvarado L."/>
            <person name="Arachchi H.M."/>
            <person name="Berlin A."/>
            <person name="Brown A."/>
            <person name="Chapman S.B."/>
            <person name="Chen Z."/>
            <person name="Dunbar C."/>
            <person name="Freedman E."/>
            <person name="Gearin G."/>
            <person name="Gellesch M."/>
            <person name="Goldberg J."/>
            <person name="Griggs A."/>
            <person name="Gujja S."/>
            <person name="Heiman D."/>
            <person name="Howarth C."/>
            <person name="Larson L."/>
            <person name="Lui A."/>
            <person name="MacDonald P.J.P."/>
            <person name="Mehta T."/>
            <person name="Montmayeur A."/>
            <person name="Murphy C."/>
            <person name="Neiman D."/>
            <person name="Pearson M."/>
            <person name="Priest M."/>
            <person name="Roberts A."/>
            <person name="Saif S."/>
            <person name="Shea T."/>
            <person name="Shenoy N."/>
            <person name="Sisk P."/>
            <person name="Stolte C."/>
            <person name="Sykes S."/>
            <person name="Yandava C."/>
            <person name="Wortman J."/>
            <person name="Nusbaum C."/>
            <person name="Birren B."/>
        </authorList>
    </citation>
    <scope>NUCLEOTIDE SEQUENCE</scope>
    <source>
        <strain evidence="5">ATCC 64411</strain>
    </source>
</reference>
<dbReference type="InterPro" id="IPR012677">
    <property type="entry name" value="Nucleotide-bd_a/b_plait_sf"/>
</dbReference>